<dbReference type="EMBL" id="FPKR01000007">
    <property type="protein sequence ID" value="SFZ76518.1"/>
    <property type="molecule type" value="Genomic_DNA"/>
</dbReference>
<dbReference type="InterPro" id="IPR013216">
    <property type="entry name" value="Methyltransf_11"/>
</dbReference>
<name>A0A1K2HIC5_9NEIS</name>
<dbReference type="OrthoDB" id="3763870at2"/>
<dbReference type="SUPFAM" id="SSF53335">
    <property type="entry name" value="S-adenosyl-L-methionine-dependent methyltransferases"/>
    <property type="match status" value="1"/>
</dbReference>
<dbReference type="GO" id="GO:0032259">
    <property type="term" value="P:methylation"/>
    <property type="evidence" value="ECO:0007669"/>
    <property type="project" value="UniProtKB-KW"/>
</dbReference>
<dbReference type="CDD" id="cd02440">
    <property type="entry name" value="AdoMet_MTases"/>
    <property type="match status" value="1"/>
</dbReference>
<sequence length="314" mass="34572">MTTVSSAATLAATPPLAHSEEYFGAYRNFWWHTDFLALMAQRLQTRQLRHMLDVGCGQCHWSRLWLAHLAAQAEITALDRDPRWAAGDVRLQAHFPAQGARLRFVQGDAARLPFADASFDMVTCQTLLIHVADPSRVLSEMRRVLRPGGLLLCSEPSNLANAAMANALTVQRDSAAQLDAFRYRLLCEEAKRLAGEGDSSLGDKLAWLLQACGFQSIQSYLSDKATPLLPPYVGQEAQANLNEVQAMAEPSRVLIWQAHVARWAAALPDPAERQFLLDYAASAVQAAKQIVELVAAGQYWDSGAALMYLVAGRR</sequence>
<evidence type="ECO:0000259" key="1">
    <source>
        <dbReference type="Pfam" id="PF08241"/>
    </source>
</evidence>
<keyword evidence="2" id="KW-0808">Transferase</keyword>
<feature type="domain" description="Methyltransferase type 11" evidence="1">
    <location>
        <begin position="52"/>
        <end position="153"/>
    </location>
</feature>
<accession>A0A1K2HIC5</accession>
<dbReference type="AlphaFoldDB" id="A0A1K2HIC5"/>
<dbReference type="Pfam" id="PF08241">
    <property type="entry name" value="Methyltransf_11"/>
    <property type="match status" value="1"/>
</dbReference>
<reference evidence="2 3" key="1">
    <citation type="submission" date="2016-11" db="EMBL/GenBank/DDBJ databases">
        <authorList>
            <person name="Jaros S."/>
            <person name="Januszkiewicz K."/>
            <person name="Wedrychowicz H."/>
        </authorList>
    </citation>
    <scope>NUCLEOTIDE SEQUENCE [LARGE SCALE GENOMIC DNA]</scope>
    <source>
        <strain evidence="2 3">DSM 18899</strain>
    </source>
</reference>
<dbReference type="PANTHER" id="PTHR43591:SF24">
    <property type="entry name" value="2-METHOXY-6-POLYPRENYL-1,4-BENZOQUINOL METHYLASE, MITOCHONDRIAL"/>
    <property type="match status" value="1"/>
</dbReference>
<dbReference type="RefSeq" id="WP_072428499.1">
    <property type="nucleotide sequence ID" value="NZ_FPKR01000007.1"/>
</dbReference>
<protein>
    <submittedName>
        <fullName evidence="2">Methyltransferase domain-containing protein</fullName>
    </submittedName>
</protein>
<organism evidence="2 3">
    <name type="scientific">Chitinimonas taiwanensis DSM 18899</name>
    <dbReference type="NCBI Taxonomy" id="1121279"/>
    <lineage>
        <taxon>Bacteria</taxon>
        <taxon>Pseudomonadati</taxon>
        <taxon>Pseudomonadota</taxon>
        <taxon>Betaproteobacteria</taxon>
        <taxon>Neisseriales</taxon>
        <taxon>Chitinibacteraceae</taxon>
        <taxon>Chitinimonas</taxon>
    </lineage>
</organism>
<keyword evidence="3" id="KW-1185">Reference proteome</keyword>
<dbReference type="InterPro" id="IPR029063">
    <property type="entry name" value="SAM-dependent_MTases_sf"/>
</dbReference>
<keyword evidence="2" id="KW-0489">Methyltransferase</keyword>
<dbReference type="GO" id="GO:0008757">
    <property type="term" value="F:S-adenosylmethionine-dependent methyltransferase activity"/>
    <property type="evidence" value="ECO:0007669"/>
    <property type="project" value="InterPro"/>
</dbReference>
<dbReference type="Gene3D" id="3.40.50.150">
    <property type="entry name" value="Vaccinia Virus protein VP39"/>
    <property type="match status" value="1"/>
</dbReference>
<gene>
    <name evidence="2" type="ORF">SAMN02745887_01989</name>
</gene>
<dbReference type="Proteomes" id="UP000186513">
    <property type="component" value="Unassembled WGS sequence"/>
</dbReference>
<proteinExistence type="predicted"/>
<evidence type="ECO:0000313" key="2">
    <source>
        <dbReference type="EMBL" id="SFZ76518.1"/>
    </source>
</evidence>
<dbReference type="STRING" id="1121279.SAMN02745887_01989"/>
<evidence type="ECO:0000313" key="3">
    <source>
        <dbReference type="Proteomes" id="UP000186513"/>
    </source>
</evidence>
<dbReference type="PANTHER" id="PTHR43591">
    <property type="entry name" value="METHYLTRANSFERASE"/>
    <property type="match status" value="1"/>
</dbReference>